<comment type="similarity">
    <text evidence="2">Belongs to the TMEM256 family.</text>
</comment>
<reference evidence="7 8" key="1">
    <citation type="journal article" date="2018" name="Gigascience">
        <title>Genomes of trombidid mites reveal novel predicted allergens and laterally-transferred genes associated with secondary metabolism.</title>
        <authorList>
            <person name="Dong X."/>
            <person name="Chaisiri K."/>
            <person name="Xia D."/>
            <person name="Armstrong S.D."/>
            <person name="Fang Y."/>
            <person name="Donnelly M.J."/>
            <person name="Kadowaki T."/>
            <person name="McGarry J.W."/>
            <person name="Darby A.C."/>
            <person name="Makepeace B.L."/>
        </authorList>
    </citation>
    <scope>NUCLEOTIDE SEQUENCE [LARGE SCALE GENOMIC DNA]</scope>
    <source>
        <strain evidence="7">UoL-UT</strain>
    </source>
</reference>
<dbReference type="PANTHER" id="PTHR43461">
    <property type="entry name" value="TRANSMEMBRANE PROTEIN 256"/>
    <property type="match status" value="1"/>
</dbReference>
<organism evidence="7 8">
    <name type="scientific">Leptotrombidium deliense</name>
    <dbReference type="NCBI Taxonomy" id="299467"/>
    <lineage>
        <taxon>Eukaryota</taxon>
        <taxon>Metazoa</taxon>
        <taxon>Ecdysozoa</taxon>
        <taxon>Arthropoda</taxon>
        <taxon>Chelicerata</taxon>
        <taxon>Arachnida</taxon>
        <taxon>Acari</taxon>
        <taxon>Acariformes</taxon>
        <taxon>Trombidiformes</taxon>
        <taxon>Prostigmata</taxon>
        <taxon>Anystina</taxon>
        <taxon>Parasitengona</taxon>
        <taxon>Trombiculoidea</taxon>
        <taxon>Trombiculidae</taxon>
        <taxon>Leptotrombidium</taxon>
    </lineage>
</organism>
<evidence type="ECO:0000256" key="1">
    <source>
        <dbReference type="ARBA" id="ARBA00004141"/>
    </source>
</evidence>
<evidence type="ECO:0008006" key="9">
    <source>
        <dbReference type="Google" id="ProtNLM"/>
    </source>
</evidence>
<dbReference type="Proteomes" id="UP000288716">
    <property type="component" value="Unassembled WGS sequence"/>
</dbReference>
<dbReference type="AlphaFoldDB" id="A0A443SGB2"/>
<feature type="transmembrane region" description="Helical" evidence="6">
    <location>
        <begin position="75"/>
        <end position="92"/>
    </location>
</feature>
<keyword evidence="8" id="KW-1185">Reference proteome</keyword>
<gene>
    <name evidence="7" type="ORF">B4U80_07410</name>
</gene>
<comment type="subcellular location">
    <subcellularLocation>
        <location evidence="1">Membrane</location>
        <topology evidence="1">Multi-pass membrane protein</topology>
    </subcellularLocation>
</comment>
<feature type="transmembrane region" description="Helical" evidence="6">
    <location>
        <begin position="37"/>
        <end position="55"/>
    </location>
</feature>
<evidence type="ECO:0000313" key="7">
    <source>
        <dbReference type="EMBL" id="RWS26549.1"/>
    </source>
</evidence>
<accession>A0A443SGB2</accession>
<dbReference type="GO" id="GO:0016020">
    <property type="term" value="C:membrane"/>
    <property type="evidence" value="ECO:0007669"/>
    <property type="project" value="UniProtKB-SubCell"/>
</dbReference>
<proteinExistence type="inferred from homology"/>
<evidence type="ECO:0000256" key="3">
    <source>
        <dbReference type="ARBA" id="ARBA00022692"/>
    </source>
</evidence>
<dbReference type="EMBL" id="NCKV01002662">
    <property type="protein sequence ID" value="RWS26549.1"/>
    <property type="molecule type" value="Genomic_DNA"/>
</dbReference>
<keyword evidence="4 6" id="KW-1133">Transmembrane helix</keyword>
<dbReference type="PANTHER" id="PTHR43461:SF1">
    <property type="entry name" value="TRANSMEMBRANE PROTEIN 256"/>
    <property type="match status" value="1"/>
</dbReference>
<evidence type="ECO:0000256" key="4">
    <source>
        <dbReference type="ARBA" id="ARBA00022989"/>
    </source>
</evidence>
<feature type="transmembrane region" description="Helical" evidence="6">
    <location>
        <begin position="99"/>
        <end position="118"/>
    </location>
</feature>
<evidence type="ECO:0000256" key="5">
    <source>
        <dbReference type="ARBA" id="ARBA00023136"/>
    </source>
</evidence>
<feature type="transmembrane region" description="Helical" evidence="6">
    <location>
        <begin position="124"/>
        <end position="143"/>
    </location>
</feature>
<protein>
    <recommendedName>
        <fullName evidence="9">Transmembrane protein 256-like protein</fullName>
    </recommendedName>
</protein>
<sequence>MYDFVPKQKVKLEEKIIIPEEKCAILDWKSFLSPERFWITLAGLLGAFGVGLAAYGKHGLPKDLPDERRKAYDTANYFHFINVLALIGVTLARRPNISGTLFTIGMSLFCGTVYVYALTGNEQIIQLTPVGGITMMIAWLSLVF</sequence>
<evidence type="ECO:0000256" key="2">
    <source>
        <dbReference type="ARBA" id="ARBA00006208"/>
    </source>
</evidence>
<dbReference type="InterPro" id="IPR006696">
    <property type="entry name" value="DUF423"/>
</dbReference>
<comment type="caution">
    <text evidence="7">The sequence shown here is derived from an EMBL/GenBank/DDBJ whole genome shotgun (WGS) entry which is preliminary data.</text>
</comment>
<dbReference type="OrthoDB" id="269173at2759"/>
<dbReference type="Pfam" id="PF04241">
    <property type="entry name" value="DUF423"/>
    <property type="match status" value="1"/>
</dbReference>
<name>A0A443SGB2_9ACAR</name>
<evidence type="ECO:0000313" key="8">
    <source>
        <dbReference type="Proteomes" id="UP000288716"/>
    </source>
</evidence>
<keyword evidence="5 6" id="KW-0472">Membrane</keyword>
<evidence type="ECO:0000256" key="6">
    <source>
        <dbReference type="SAM" id="Phobius"/>
    </source>
</evidence>
<dbReference type="VEuPathDB" id="VectorBase:LDEU005490"/>
<keyword evidence="3 6" id="KW-0812">Transmembrane</keyword>